<gene>
    <name evidence="1" type="ORF">S01H4_10564</name>
</gene>
<evidence type="ECO:0000313" key="1">
    <source>
        <dbReference type="EMBL" id="GAG65888.1"/>
    </source>
</evidence>
<feature type="non-terminal residue" evidence="1">
    <location>
        <position position="1"/>
    </location>
</feature>
<organism evidence="1">
    <name type="scientific">marine sediment metagenome</name>
    <dbReference type="NCBI Taxonomy" id="412755"/>
    <lineage>
        <taxon>unclassified sequences</taxon>
        <taxon>metagenomes</taxon>
        <taxon>ecological metagenomes</taxon>
    </lineage>
</organism>
<dbReference type="AlphaFoldDB" id="X0ZZJ4"/>
<comment type="caution">
    <text evidence="1">The sequence shown here is derived from an EMBL/GenBank/DDBJ whole genome shotgun (WGS) entry which is preliminary data.</text>
</comment>
<dbReference type="EMBL" id="BART01004072">
    <property type="protein sequence ID" value="GAG65888.1"/>
    <property type="molecule type" value="Genomic_DNA"/>
</dbReference>
<sequence length="116" mass="13679">LRYPQEMETMKTFQREIFSLLQNVGYKIIPMDKCPFEALSTEKENLLLTCAHKYNEKLLKKAHVVNSISKITERYAVVFTDKERKKNIKGTPIIAKKELKKIRDPEEIIDLIIERI</sequence>
<name>X0ZZJ4_9ZZZZ</name>
<protein>
    <submittedName>
        <fullName evidence="1">Uncharacterized protein</fullName>
    </submittedName>
</protein>
<accession>X0ZZJ4</accession>
<reference evidence="1" key="1">
    <citation type="journal article" date="2014" name="Front. Microbiol.">
        <title>High frequency of phylogenetically diverse reductive dehalogenase-homologous genes in deep subseafloor sedimentary metagenomes.</title>
        <authorList>
            <person name="Kawai M."/>
            <person name="Futagami T."/>
            <person name="Toyoda A."/>
            <person name="Takaki Y."/>
            <person name="Nishi S."/>
            <person name="Hori S."/>
            <person name="Arai W."/>
            <person name="Tsubouchi T."/>
            <person name="Morono Y."/>
            <person name="Uchiyama I."/>
            <person name="Ito T."/>
            <person name="Fujiyama A."/>
            <person name="Inagaki F."/>
            <person name="Takami H."/>
        </authorList>
    </citation>
    <scope>NUCLEOTIDE SEQUENCE</scope>
    <source>
        <strain evidence="1">Expedition CK06-06</strain>
    </source>
</reference>
<proteinExistence type="predicted"/>